<dbReference type="InterPro" id="IPR045338">
    <property type="entry name" value="DUF6535"/>
</dbReference>
<evidence type="ECO:0000259" key="2">
    <source>
        <dbReference type="Pfam" id="PF20153"/>
    </source>
</evidence>
<feature type="non-terminal residue" evidence="3">
    <location>
        <position position="1"/>
    </location>
</feature>
<keyword evidence="1" id="KW-0812">Transmembrane</keyword>
<proteinExistence type="predicted"/>
<protein>
    <recommendedName>
        <fullName evidence="2">DUF6535 domain-containing protein</fullName>
    </recommendedName>
</protein>
<keyword evidence="1" id="KW-1133">Transmembrane helix</keyword>
<feature type="transmembrane region" description="Helical" evidence="1">
    <location>
        <begin position="245"/>
        <end position="265"/>
    </location>
</feature>
<name>A0A2H3DZ69_ARMGA</name>
<dbReference type="Proteomes" id="UP000217790">
    <property type="component" value="Unassembled WGS sequence"/>
</dbReference>
<dbReference type="Pfam" id="PF20153">
    <property type="entry name" value="DUF6535"/>
    <property type="match status" value="1"/>
</dbReference>
<feature type="transmembrane region" description="Helical" evidence="1">
    <location>
        <begin position="173"/>
        <end position="202"/>
    </location>
</feature>
<dbReference type="OrthoDB" id="3247591at2759"/>
<evidence type="ECO:0000313" key="4">
    <source>
        <dbReference type="Proteomes" id="UP000217790"/>
    </source>
</evidence>
<feature type="transmembrane region" description="Helical" evidence="1">
    <location>
        <begin position="46"/>
        <end position="65"/>
    </location>
</feature>
<keyword evidence="4" id="KW-1185">Reference proteome</keyword>
<dbReference type="InParanoid" id="A0A2H3DZ69"/>
<accession>A0A2H3DZ69</accession>
<reference evidence="4" key="1">
    <citation type="journal article" date="2017" name="Nat. Ecol. Evol.">
        <title>Genome expansion and lineage-specific genetic innovations in the forest pathogenic fungi Armillaria.</title>
        <authorList>
            <person name="Sipos G."/>
            <person name="Prasanna A.N."/>
            <person name="Walter M.C."/>
            <person name="O'Connor E."/>
            <person name="Balint B."/>
            <person name="Krizsan K."/>
            <person name="Kiss B."/>
            <person name="Hess J."/>
            <person name="Varga T."/>
            <person name="Slot J."/>
            <person name="Riley R."/>
            <person name="Boka B."/>
            <person name="Rigling D."/>
            <person name="Barry K."/>
            <person name="Lee J."/>
            <person name="Mihaltcheva S."/>
            <person name="LaButti K."/>
            <person name="Lipzen A."/>
            <person name="Waldron R."/>
            <person name="Moloney N.M."/>
            <person name="Sperisen C."/>
            <person name="Kredics L."/>
            <person name="Vagvoelgyi C."/>
            <person name="Patrignani A."/>
            <person name="Fitzpatrick D."/>
            <person name="Nagy I."/>
            <person name="Doyle S."/>
            <person name="Anderson J.B."/>
            <person name="Grigoriev I.V."/>
            <person name="Gueldener U."/>
            <person name="Muensterkoetter M."/>
            <person name="Nagy L.G."/>
        </authorList>
    </citation>
    <scope>NUCLEOTIDE SEQUENCE [LARGE SCALE GENOMIC DNA]</scope>
    <source>
        <strain evidence="4">Ar21-2</strain>
    </source>
</reference>
<evidence type="ECO:0000256" key="1">
    <source>
        <dbReference type="SAM" id="Phobius"/>
    </source>
</evidence>
<dbReference type="EMBL" id="KZ293647">
    <property type="protein sequence ID" value="PBK99380.1"/>
    <property type="molecule type" value="Genomic_DNA"/>
</dbReference>
<organism evidence="3 4">
    <name type="scientific">Armillaria gallica</name>
    <name type="common">Bulbous honey fungus</name>
    <name type="synonym">Armillaria bulbosa</name>
    <dbReference type="NCBI Taxonomy" id="47427"/>
    <lineage>
        <taxon>Eukaryota</taxon>
        <taxon>Fungi</taxon>
        <taxon>Dikarya</taxon>
        <taxon>Basidiomycota</taxon>
        <taxon>Agaricomycotina</taxon>
        <taxon>Agaricomycetes</taxon>
        <taxon>Agaricomycetidae</taxon>
        <taxon>Agaricales</taxon>
        <taxon>Marasmiineae</taxon>
        <taxon>Physalacriaceae</taxon>
        <taxon>Armillaria</taxon>
    </lineage>
</organism>
<keyword evidence="1" id="KW-0472">Membrane</keyword>
<gene>
    <name evidence="3" type="ORF">ARMGADRAFT_1125022</name>
</gene>
<feature type="transmembrane region" description="Helical" evidence="1">
    <location>
        <begin position="208"/>
        <end position="233"/>
    </location>
</feature>
<evidence type="ECO:0000313" key="3">
    <source>
        <dbReference type="EMBL" id="PBK99380.1"/>
    </source>
</evidence>
<dbReference type="AlphaFoldDB" id="A0A2H3DZ69"/>
<dbReference type="OMA" id="FTHRAFQ"/>
<feature type="transmembrane region" description="Helical" evidence="1">
    <location>
        <begin position="118"/>
        <end position="140"/>
    </location>
</feature>
<feature type="domain" description="DUF6535" evidence="2">
    <location>
        <begin position="24"/>
        <end position="202"/>
    </location>
</feature>
<sequence length="299" mass="33722">GNDYEQRLPEEMRYEEMGPTARVWRTYLDECAPFDLEMVERWREELDVLLVFAGIFLVVVTIFVAQTSQSLRVDYGQVTASLLFELIEVQRSTANGSIVTNNDVPRSDLTFRPSILNAWVNGLWFTSLSLSLATALFVVLTKQWIHQYTSVSSGTPRDRCRLRQSRYMGLQKWGVDLIIGFLPIPMSVSLAVFMVGLVLFIIPLQISTASVVGAITFASFAAYLITSFISILYPSCPYRTPLSQYMFFLYTYIMDSAAFFNRAIFKDYSPTASTKPTSRPLKHAGPLIPRGLCSASVFS</sequence>